<gene>
    <name evidence="2" type="ORF">BaRGS_00021318</name>
</gene>
<evidence type="ECO:0000259" key="1">
    <source>
        <dbReference type="PROSITE" id="PS50948"/>
    </source>
</evidence>
<name>A0ABD0KKB8_9CAEN</name>
<proteinExistence type="predicted"/>
<dbReference type="EMBL" id="JACVVK020000164">
    <property type="protein sequence ID" value="KAK7487477.1"/>
    <property type="molecule type" value="Genomic_DNA"/>
</dbReference>
<dbReference type="InterPro" id="IPR003609">
    <property type="entry name" value="Pan_app"/>
</dbReference>
<accession>A0ABD0KKB8</accession>
<reference evidence="2 3" key="1">
    <citation type="journal article" date="2023" name="Sci. Data">
        <title>Genome assembly of the Korean intertidal mud-creeper Batillaria attramentaria.</title>
        <authorList>
            <person name="Patra A.K."/>
            <person name="Ho P.T."/>
            <person name="Jun S."/>
            <person name="Lee S.J."/>
            <person name="Kim Y."/>
            <person name="Won Y.J."/>
        </authorList>
    </citation>
    <scope>NUCLEOTIDE SEQUENCE [LARGE SCALE GENOMIC DNA]</scope>
    <source>
        <strain evidence="2">Wonlab-2016</strain>
    </source>
</reference>
<feature type="domain" description="Apple" evidence="1">
    <location>
        <begin position="1"/>
        <end position="80"/>
    </location>
</feature>
<organism evidence="2 3">
    <name type="scientific">Batillaria attramentaria</name>
    <dbReference type="NCBI Taxonomy" id="370345"/>
    <lineage>
        <taxon>Eukaryota</taxon>
        <taxon>Metazoa</taxon>
        <taxon>Spiralia</taxon>
        <taxon>Lophotrochozoa</taxon>
        <taxon>Mollusca</taxon>
        <taxon>Gastropoda</taxon>
        <taxon>Caenogastropoda</taxon>
        <taxon>Sorbeoconcha</taxon>
        <taxon>Cerithioidea</taxon>
        <taxon>Batillariidae</taxon>
        <taxon>Batillaria</taxon>
    </lineage>
</organism>
<protein>
    <recommendedName>
        <fullName evidence="1">Apple domain-containing protein</fullName>
    </recommendedName>
</protein>
<dbReference type="AlphaFoldDB" id="A0ABD0KKB8"/>
<dbReference type="Pfam" id="PF14295">
    <property type="entry name" value="PAN_4"/>
    <property type="match status" value="1"/>
</dbReference>
<evidence type="ECO:0000313" key="2">
    <source>
        <dbReference type="EMBL" id="KAK7487477.1"/>
    </source>
</evidence>
<keyword evidence="3" id="KW-1185">Reference proteome</keyword>
<comment type="caution">
    <text evidence="2">The sequence shown here is derived from an EMBL/GenBank/DDBJ whole genome shotgun (WGS) entry which is preliminary data.</text>
</comment>
<sequence length="81" mass="8623">MSKRGQHISGPGVQSLKARSLADCARFCMKDNACDVYSFSANMAALPAGADNCMLHAAFLTSPVYTADSAWDAFELGQDCN</sequence>
<dbReference type="PROSITE" id="PS50948">
    <property type="entry name" value="PAN"/>
    <property type="match status" value="1"/>
</dbReference>
<evidence type="ECO:0000313" key="3">
    <source>
        <dbReference type="Proteomes" id="UP001519460"/>
    </source>
</evidence>
<dbReference type="Gene3D" id="3.50.4.10">
    <property type="entry name" value="Hepatocyte Growth Factor"/>
    <property type="match status" value="1"/>
</dbReference>
<dbReference type="Proteomes" id="UP001519460">
    <property type="component" value="Unassembled WGS sequence"/>
</dbReference>